<keyword evidence="4 6" id="KW-0378">Hydrolase</keyword>
<evidence type="ECO:0000256" key="7">
    <source>
        <dbReference type="RuleBase" id="RU003355"/>
    </source>
</evidence>
<dbReference type="InterPro" id="IPR037045">
    <property type="entry name" value="S8pro/Inhibitor_I9_sf"/>
</dbReference>
<dbReference type="KEGG" id="plj:28892524"/>
<evidence type="ECO:0000256" key="6">
    <source>
        <dbReference type="PROSITE-ProRule" id="PRU01240"/>
    </source>
</evidence>
<sequence length="389" mass="40329">MRLSLLLSILPMVLAAPATKRSEPAPLLVPRGNHQLIADKYIVKFKQGSALSVLEDALSSFGGKPDHMYDSVFKGFALHLNERMLKTLRDHPDVDYVEQDAMVTLSGFESQPDATWGLSRISHRRAGASTYDFDSSAGEGTCSYVIDTGVEADHPEFEGRAELLKSFIDGQNADGNGHGTHVSGTIGSKTYGVAKKTKIYGVKVLDDQGSGPYSGIIAGMDFVAKDAKTRGCPKGAVANMSLEGGYAASVNNAAASLVQSGVFVGVAAGNSAKDAGESSPASEPSVCTVGATDRNDNKSSFSNYGDVLDIFGPGTDVLSTWIGGQIKTISGTSMATPHIVGLAAYLAALEGKTGGSACDRIQELATEGAISGIPAGTVNLLAFNGNPSG</sequence>
<dbReference type="SMR" id="A0A179GHG9"/>
<dbReference type="InterPro" id="IPR000209">
    <property type="entry name" value="Peptidase_S8/S53_dom"/>
</dbReference>
<dbReference type="SUPFAM" id="SSF54897">
    <property type="entry name" value="Protease propeptides/inhibitors"/>
    <property type="match status" value="1"/>
</dbReference>
<proteinExistence type="inferred from homology"/>
<evidence type="ECO:0000256" key="8">
    <source>
        <dbReference type="SAM" id="SignalP"/>
    </source>
</evidence>
<evidence type="ECO:0000259" key="10">
    <source>
        <dbReference type="Pfam" id="PF05922"/>
    </source>
</evidence>
<dbReference type="PANTHER" id="PTHR43806">
    <property type="entry name" value="PEPTIDASE S8"/>
    <property type="match status" value="1"/>
</dbReference>
<feature type="active site" description="Charge relay system" evidence="6">
    <location>
        <position position="333"/>
    </location>
</feature>
<evidence type="ECO:0000256" key="3">
    <source>
        <dbReference type="ARBA" id="ARBA00022729"/>
    </source>
</evidence>
<evidence type="ECO:0000256" key="5">
    <source>
        <dbReference type="ARBA" id="ARBA00022825"/>
    </source>
</evidence>
<dbReference type="InterPro" id="IPR023828">
    <property type="entry name" value="Peptidase_S8_Ser-AS"/>
</dbReference>
<dbReference type="InterPro" id="IPR034193">
    <property type="entry name" value="PCSK9_ProteinaseK-like"/>
</dbReference>
<dbReference type="FunFam" id="3.40.50.200:FF:000014">
    <property type="entry name" value="Proteinase K"/>
    <property type="match status" value="1"/>
</dbReference>
<feature type="signal peptide" evidence="8">
    <location>
        <begin position="1"/>
        <end position="15"/>
    </location>
</feature>
<feature type="domain" description="Peptidase S8/S53" evidence="9">
    <location>
        <begin position="145"/>
        <end position="348"/>
    </location>
</feature>
<dbReference type="Gene3D" id="3.30.70.80">
    <property type="entry name" value="Peptidase S8 propeptide/proteinase inhibitor I9"/>
    <property type="match status" value="1"/>
</dbReference>
<dbReference type="GO" id="GO:0004252">
    <property type="term" value="F:serine-type endopeptidase activity"/>
    <property type="evidence" value="ECO:0007669"/>
    <property type="project" value="UniProtKB-UniRule"/>
</dbReference>
<dbReference type="OMA" id="CGIDYVT"/>
<comment type="similarity">
    <text evidence="1 6 7">Belongs to the peptidase S8 family.</text>
</comment>
<dbReference type="InterPro" id="IPR023827">
    <property type="entry name" value="Peptidase_S8_Asp-AS"/>
</dbReference>
<dbReference type="GO" id="GO:0005576">
    <property type="term" value="C:extracellular region"/>
    <property type="evidence" value="ECO:0007669"/>
    <property type="project" value="UniProtKB-ARBA"/>
</dbReference>
<name>A0A179GHG9_PURLI</name>
<evidence type="ECO:0000256" key="1">
    <source>
        <dbReference type="ARBA" id="ARBA00011073"/>
    </source>
</evidence>
<dbReference type="InterPro" id="IPR015500">
    <property type="entry name" value="Peptidase_S8_subtilisin-rel"/>
</dbReference>
<dbReference type="Pfam" id="PF05922">
    <property type="entry name" value="Inhibitor_I9"/>
    <property type="match status" value="1"/>
</dbReference>
<accession>A0A179GHG9</accession>
<dbReference type="PROSITE" id="PS00136">
    <property type="entry name" value="SUBTILASE_ASP"/>
    <property type="match status" value="1"/>
</dbReference>
<comment type="caution">
    <text evidence="11">The sequence shown here is derived from an EMBL/GenBank/DDBJ whole genome shotgun (WGS) entry which is preliminary data.</text>
</comment>
<keyword evidence="3 8" id="KW-0732">Signal</keyword>
<dbReference type="Proteomes" id="UP000078340">
    <property type="component" value="Unassembled WGS sequence"/>
</dbReference>
<dbReference type="InterPro" id="IPR022398">
    <property type="entry name" value="Peptidase_S8_His-AS"/>
</dbReference>
<organism evidence="11 12">
    <name type="scientific">Purpureocillium lilacinum</name>
    <name type="common">Paecilomyces lilacinus</name>
    <dbReference type="NCBI Taxonomy" id="33203"/>
    <lineage>
        <taxon>Eukaryota</taxon>
        <taxon>Fungi</taxon>
        <taxon>Dikarya</taxon>
        <taxon>Ascomycota</taxon>
        <taxon>Pezizomycotina</taxon>
        <taxon>Sordariomycetes</taxon>
        <taxon>Hypocreomycetidae</taxon>
        <taxon>Hypocreales</taxon>
        <taxon>Ophiocordycipitaceae</taxon>
        <taxon>Purpureocillium</taxon>
    </lineage>
</organism>
<dbReference type="GeneID" id="28892524"/>
<protein>
    <submittedName>
        <fullName evidence="11">Alkaline serine protease P32</fullName>
    </submittedName>
</protein>
<keyword evidence="5 6" id="KW-0720">Serine protease</keyword>
<dbReference type="AlphaFoldDB" id="A0A179GHG9"/>
<feature type="active site" description="Charge relay system" evidence="6">
    <location>
        <position position="147"/>
    </location>
</feature>
<evidence type="ECO:0000313" key="12">
    <source>
        <dbReference type="Proteomes" id="UP000078340"/>
    </source>
</evidence>
<dbReference type="SUPFAM" id="SSF52743">
    <property type="entry name" value="Subtilisin-like"/>
    <property type="match status" value="1"/>
</dbReference>
<dbReference type="GO" id="GO:0006508">
    <property type="term" value="P:proteolysis"/>
    <property type="evidence" value="ECO:0007669"/>
    <property type="project" value="UniProtKB-KW"/>
</dbReference>
<dbReference type="PANTHER" id="PTHR43806:SF58">
    <property type="entry name" value="ALKALINE PROTEASE 1-RELATED"/>
    <property type="match status" value="1"/>
</dbReference>
<evidence type="ECO:0000256" key="2">
    <source>
        <dbReference type="ARBA" id="ARBA00022670"/>
    </source>
</evidence>
<dbReference type="InterPro" id="IPR036852">
    <property type="entry name" value="Peptidase_S8/S53_dom_sf"/>
</dbReference>
<dbReference type="PRINTS" id="PR00723">
    <property type="entry name" value="SUBTILISIN"/>
</dbReference>
<keyword evidence="2 6" id="KW-0645">Protease</keyword>
<evidence type="ECO:0000256" key="4">
    <source>
        <dbReference type="ARBA" id="ARBA00022801"/>
    </source>
</evidence>
<gene>
    <name evidence="11" type="ORF">VFPFJ_10407</name>
</gene>
<dbReference type="InterPro" id="IPR010259">
    <property type="entry name" value="S8pro/Inhibitor_I9"/>
</dbReference>
<evidence type="ECO:0000259" key="9">
    <source>
        <dbReference type="Pfam" id="PF00082"/>
    </source>
</evidence>
<feature type="domain" description="Inhibitor I9" evidence="10">
    <location>
        <begin position="41"/>
        <end position="105"/>
    </location>
</feature>
<dbReference type="PROSITE" id="PS00137">
    <property type="entry name" value="SUBTILASE_HIS"/>
    <property type="match status" value="1"/>
</dbReference>
<dbReference type="EMBL" id="LSBI01000013">
    <property type="protein sequence ID" value="OAQ76870.1"/>
    <property type="molecule type" value="Genomic_DNA"/>
</dbReference>
<dbReference type="Gene3D" id="3.40.50.200">
    <property type="entry name" value="Peptidase S8/S53 domain"/>
    <property type="match status" value="1"/>
</dbReference>
<feature type="active site" description="Charge relay system" evidence="6">
    <location>
        <position position="178"/>
    </location>
</feature>
<dbReference type="CDD" id="cd04077">
    <property type="entry name" value="Peptidases_S8_PCSK9_ProteinaseK_like"/>
    <property type="match status" value="1"/>
</dbReference>
<feature type="chain" id="PRO_5013040185" evidence="8">
    <location>
        <begin position="16"/>
        <end position="389"/>
    </location>
</feature>
<reference evidence="11 12" key="1">
    <citation type="submission" date="2016-02" db="EMBL/GenBank/DDBJ databases">
        <title>Biosynthesis of antibiotic leucinostatins and their inhibition on Phytophthora in bio-control Purpureocillium lilacinum.</title>
        <authorList>
            <person name="Wang G."/>
            <person name="Liu Z."/>
            <person name="Lin R."/>
            <person name="Li E."/>
            <person name="Mao Z."/>
            <person name="Ling J."/>
            <person name="Yin W."/>
            <person name="Xie B."/>
        </authorList>
    </citation>
    <scope>NUCLEOTIDE SEQUENCE [LARGE SCALE GENOMIC DNA]</scope>
    <source>
        <strain evidence="11">PLFJ-1</strain>
    </source>
</reference>
<evidence type="ECO:0000313" key="11">
    <source>
        <dbReference type="EMBL" id="OAQ76870.1"/>
    </source>
</evidence>
<dbReference type="PROSITE" id="PS51892">
    <property type="entry name" value="SUBTILASE"/>
    <property type="match status" value="1"/>
</dbReference>
<dbReference type="PROSITE" id="PS00138">
    <property type="entry name" value="SUBTILASE_SER"/>
    <property type="match status" value="1"/>
</dbReference>
<dbReference type="Pfam" id="PF00082">
    <property type="entry name" value="Peptidase_S8"/>
    <property type="match status" value="1"/>
</dbReference>
<dbReference type="InterPro" id="IPR050131">
    <property type="entry name" value="Peptidase_S8_subtilisin-like"/>
</dbReference>